<comment type="catalytic activity">
    <reaction evidence="10">
        <text>nicotinate beta-D-ribonucleotide + CO2 + diphosphate = quinolinate + 5-phospho-alpha-D-ribose 1-diphosphate + 2 H(+)</text>
        <dbReference type="Rhea" id="RHEA:12733"/>
        <dbReference type="ChEBI" id="CHEBI:15378"/>
        <dbReference type="ChEBI" id="CHEBI:16526"/>
        <dbReference type="ChEBI" id="CHEBI:29959"/>
        <dbReference type="ChEBI" id="CHEBI:33019"/>
        <dbReference type="ChEBI" id="CHEBI:57502"/>
        <dbReference type="ChEBI" id="CHEBI:58017"/>
        <dbReference type="EC" id="2.4.2.19"/>
    </reaction>
</comment>
<evidence type="ECO:0000256" key="2">
    <source>
        <dbReference type="ARBA" id="ARBA00004893"/>
    </source>
</evidence>
<evidence type="ECO:0000256" key="7">
    <source>
        <dbReference type="ARBA" id="ARBA00022676"/>
    </source>
</evidence>
<dbReference type="FunFam" id="3.20.20.70:FF:000030">
    <property type="entry name" value="Nicotinate-nucleotide pyrophosphorylase, carboxylating"/>
    <property type="match status" value="1"/>
</dbReference>
<dbReference type="InterPro" id="IPR037128">
    <property type="entry name" value="Quinolinate_PRibosylTase_N_sf"/>
</dbReference>
<organism evidence="16 17">
    <name type="scientific">candidate division WOR_3 bacterium SM23_42</name>
    <dbReference type="NCBI Taxonomy" id="1703779"/>
    <lineage>
        <taxon>Bacteria</taxon>
        <taxon>Bacteria division WOR-3</taxon>
    </lineage>
</organism>
<dbReference type="Pfam" id="PF01729">
    <property type="entry name" value="QRPTase_C"/>
    <property type="match status" value="1"/>
</dbReference>
<feature type="binding site" evidence="13">
    <location>
        <begin position="253"/>
        <end position="255"/>
    </location>
    <ligand>
        <name>substrate</name>
    </ligand>
</feature>
<evidence type="ECO:0000256" key="8">
    <source>
        <dbReference type="ARBA" id="ARBA00022679"/>
    </source>
</evidence>
<dbReference type="InterPro" id="IPR002638">
    <property type="entry name" value="Quinolinate_PRibosylTrfase_C"/>
</dbReference>
<evidence type="ECO:0000256" key="13">
    <source>
        <dbReference type="PIRSR" id="PIRSR006250-1"/>
    </source>
</evidence>
<dbReference type="InterPro" id="IPR022412">
    <property type="entry name" value="Quinolinate_PRibosylTrfase_N"/>
</dbReference>
<dbReference type="NCBIfam" id="TIGR00078">
    <property type="entry name" value="nadC"/>
    <property type="match status" value="1"/>
</dbReference>
<dbReference type="CDD" id="cd01572">
    <property type="entry name" value="QPRTase"/>
    <property type="match status" value="1"/>
</dbReference>
<dbReference type="Proteomes" id="UP000051373">
    <property type="component" value="Unassembled WGS sequence"/>
</dbReference>
<dbReference type="InterPro" id="IPR027277">
    <property type="entry name" value="NadC/ModD"/>
</dbReference>
<evidence type="ECO:0000256" key="4">
    <source>
        <dbReference type="ARBA" id="ARBA00011218"/>
    </source>
</evidence>
<gene>
    <name evidence="16" type="ORF">AMJ83_02700</name>
</gene>
<dbReference type="PIRSF" id="PIRSF006250">
    <property type="entry name" value="NadC_ModD"/>
    <property type="match status" value="1"/>
</dbReference>
<dbReference type="Gene3D" id="3.20.20.70">
    <property type="entry name" value="Aldolase class I"/>
    <property type="match status" value="1"/>
</dbReference>
<feature type="binding site" evidence="13">
    <location>
        <position position="111"/>
    </location>
    <ligand>
        <name>substrate</name>
    </ligand>
</feature>
<dbReference type="PATRIC" id="fig|1703779.3.peg.540"/>
<feature type="domain" description="Quinolinate phosphoribosyl transferase N-terminal" evidence="15">
    <location>
        <begin position="36"/>
        <end position="121"/>
    </location>
</feature>
<dbReference type="PANTHER" id="PTHR32179">
    <property type="entry name" value="NICOTINATE-NUCLEOTIDE PYROPHOSPHORYLASE [CARBOXYLATING]"/>
    <property type="match status" value="1"/>
</dbReference>
<dbReference type="Pfam" id="PF02749">
    <property type="entry name" value="QRPTase_N"/>
    <property type="match status" value="1"/>
</dbReference>
<dbReference type="InterPro" id="IPR036068">
    <property type="entry name" value="Nicotinate_pribotase-like_C"/>
</dbReference>
<feature type="binding site" evidence="13">
    <location>
        <position position="177"/>
    </location>
    <ligand>
        <name>substrate</name>
    </ligand>
</feature>
<feature type="binding site" evidence="13">
    <location>
        <begin position="143"/>
        <end position="145"/>
    </location>
    <ligand>
        <name>substrate</name>
    </ligand>
</feature>
<keyword evidence="8 12" id="KW-0808">Transferase</keyword>
<evidence type="ECO:0000259" key="15">
    <source>
        <dbReference type="Pfam" id="PF02749"/>
    </source>
</evidence>
<evidence type="ECO:0000256" key="12">
    <source>
        <dbReference type="PIRNR" id="PIRNR006250"/>
    </source>
</evidence>
<dbReference type="EMBL" id="LJUJ01000003">
    <property type="protein sequence ID" value="KPK64345.1"/>
    <property type="molecule type" value="Genomic_DNA"/>
</dbReference>
<sequence>MRGGNIKTEYQKKDKQTRKFLKIVKAALKEDIGRGDITTEAVVSKEDRALGVIFAKEEGVLCGVDIAQMVFEQLDDTVDFQKQLDDGSALSPGVTIAIIIGKASTCLKGERTALNFLQHLSGIATLTRQFTEGAKGSIKFLDTRKTIPGLRIMEKYAVRVGGGFNHRFGLYDMVMIKDNHIQIAGSITEAVNRVRKSRPKAFIEVEVKTHEELREAIALKINRVMLDNMTRNQIIQAVDQTRTTEDSIEIEISGSIKLDNIEQYVDCGADFVSIGALTHSAKALDIALKMKLLAPKST</sequence>
<dbReference type="GO" id="GO:0005737">
    <property type="term" value="C:cytoplasm"/>
    <property type="evidence" value="ECO:0007669"/>
    <property type="project" value="TreeGrafter"/>
</dbReference>
<comment type="subunit">
    <text evidence="4">Hexamer formed by 3 homodimers.</text>
</comment>
<evidence type="ECO:0000313" key="16">
    <source>
        <dbReference type="EMBL" id="KPK64345.1"/>
    </source>
</evidence>
<feature type="domain" description="Quinolinate phosphoribosyl transferase C-terminal" evidence="14">
    <location>
        <begin position="123"/>
        <end position="289"/>
    </location>
</feature>
<feature type="binding site" evidence="13">
    <location>
        <begin position="274"/>
        <end position="276"/>
    </location>
    <ligand>
        <name>substrate</name>
    </ligand>
</feature>
<evidence type="ECO:0000313" key="17">
    <source>
        <dbReference type="Proteomes" id="UP000051373"/>
    </source>
</evidence>
<keyword evidence="6" id="KW-0662">Pyridine nucleotide biosynthesis</keyword>
<comment type="function">
    <text evidence="1">Involved in the catabolism of quinolinic acid (QA).</text>
</comment>
<dbReference type="EC" id="2.4.2.19" evidence="5"/>
<feature type="binding site" evidence="13">
    <location>
        <position position="206"/>
    </location>
    <ligand>
        <name>substrate</name>
    </ligand>
</feature>
<name>A0A0S8FUI7_UNCW3</name>
<comment type="caution">
    <text evidence="16">The sequence shown here is derived from an EMBL/GenBank/DDBJ whole genome shotgun (WGS) entry which is preliminary data.</text>
</comment>
<dbReference type="InterPro" id="IPR004393">
    <property type="entry name" value="NadC"/>
</dbReference>
<dbReference type="UniPathway" id="UPA00253">
    <property type="reaction ID" value="UER00331"/>
</dbReference>
<comment type="similarity">
    <text evidence="3 12">Belongs to the NadC/ModD family.</text>
</comment>
<evidence type="ECO:0000256" key="3">
    <source>
        <dbReference type="ARBA" id="ARBA00009400"/>
    </source>
</evidence>
<proteinExistence type="inferred from homology"/>
<evidence type="ECO:0000256" key="10">
    <source>
        <dbReference type="ARBA" id="ARBA00047445"/>
    </source>
</evidence>
<reference evidence="16 17" key="1">
    <citation type="journal article" date="2015" name="Microbiome">
        <title>Genomic resolution of linkages in carbon, nitrogen, and sulfur cycling among widespread estuary sediment bacteria.</title>
        <authorList>
            <person name="Baker B.J."/>
            <person name="Lazar C.S."/>
            <person name="Teske A.P."/>
            <person name="Dick G.J."/>
        </authorList>
    </citation>
    <scope>NUCLEOTIDE SEQUENCE [LARGE SCALE GENOMIC DNA]</scope>
    <source>
        <strain evidence="16">SM23_42</strain>
    </source>
</reference>
<dbReference type="GO" id="GO:0009435">
    <property type="term" value="P:NAD+ biosynthetic process"/>
    <property type="evidence" value="ECO:0007669"/>
    <property type="project" value="UniProtKB-UniPathway"/>
</dbReference>
<dbReference type="Gene3D" id="3.90.1170.20">
    <property type="entry name" value="Quinolinate phosphoribosyl transferase, N-terminal domain"/>
    <property type="match status" value="1"/>
</dbReference>
<feature type="binding site" evidence="13">
    <location>
        <position position="167"/>
    </location>
    <ligand>
        <name>substrate</name>
    </ligand>
</feature>
<evidence type="ECO:0000256" key="6">
    <source>
        <dbReference type="ARBA" id="ARBA00022642"/>
    </source>
</evidence>
<feature type="binding site" evidence="13">
    <location>
        <position position="227"/>
    </location>
    <ligand>
        <name>substrate</name>
    </ligand>
</feature>
<evidence type="ECO:0000256" key="9">
    <source>
        <dbReference type="ARBA" id="ARBA00033102"/>
    </source>
</evidence>
<dbReference type="InterPro" id="IPR013785">
    <property type="entry name" value="Aldolase_TIM"/>
</dbReference>
<evidence type="ECO:0000256" key="11">
    <source>
        <dbReference type="ARBA" id="ARBA00069173"/>
    </source>
</evidence>
<dbReference type="SUPFAM" id="SSF51690">
    <property type="entry name" value="Nicotinate/Quinolinate PRTase C-terminal domain-like"/>
    <property type="match status" value="1"/>
</dbReference>
<dbReference type="STRING" id="1703779.AMJ83_02700"/>
<dbReference type="FunFam" id="3.90.1170.20:FF:000001">
    <property type="entry name" value="Nicotinate-nucleotide diphosphorylase (Carboxylating)"/>
    <property type="match status" value="1"/>
</dbReference>
<accession>A0A0S8FUI7</accession>
<evidence type="ECO:0000256" key="5">
    <source>
        <dbReference type="ARBA" id="ARBA00011944"/>
    </source>
</evidence>
<comment type="pathway">
    <text evidence="2">Cofactor biosynthesis; NAD(+) biosynthesis; nicotinate D-ribonucleotide from quinolinate: step 1/1.</text>
</comment>
<evidence type="ECO:0000259" key="14">
    <source>
        <dbReference type="Pfam" id="PF01729"/>
    </source>
</evidence>
<protein>
    <recommendedName>
        <fullName evidence="11">Probable nicotinate-nucleotide pyrophosphorylase [carboxylating]</fullName>
        <ecNumber evidence="5">2.4.2.19</ecNumber>
    </recommendedName>
    <alternativeName>
        <fullName evidence="9">Quinolinate phosphoribosyltransferase [decarboxylating]</fullName>
    </alternativeName>
</protein>
<dbReference type="PANTHER" id="PTHR32179:SF3">
    <property type="entry name" value="NICOTINATE-NUCLEOTIDE PYROPHOSPHORYLASE [CARBOXYLATING]"/>
    <property type="match status" value="1"/>
</dbReference>
<evidence type="ECO:0000256" key="1">
    <source>
        <dbReference type="ARBA" id="ARBA00003237"/>
    </source>
</evidence>
<keyword evidence="7 12" id="KW-0328">Glycosyltransferase</keyword>
<dbReference type="GO" id="GO:0034213">
    <property type="term" value="P:quinolinate catabolic process"/>
    <property type="evidence" value="ECO:0007669"/>
    <property type="project" value="TreeGrafter"/>
</dbReference>
<dbReference type="SUPFAM" id="SSF54675">
    <property type="entry name" value="Nicotinate/Quinolinate PRTase N-terminal domain-like"/>
    <property type="match status" value="1"/>
</dbReference>
<dbReference type="AlphaFoldDB" id="A0A0S8FUI7"/>
<dbReference type="GO" id="GO:0004514">
    <property type="term" value="F:nicotinate-nucleotide diphosphorylase (carboxylating) activity"/>
    <property type="evidence" value="ECO:0007669"/>
    <property type="project" value="UniProtKB-EC"/>
</dbReference>